<dbReference type="EMBL" id="CCFA01004063">
    <property type="protein sequence ID" value="CDS01518.1"/>
    <property type="molecule type" value="Genomic_DNA"/>
</dbReference>
<keyword evidence="2" id="KW-1185">Reference proteome</keyword>
<name>A0A0F7S1I0_9BASI</name>
<accession>A0A0F7S1I0</accession>
<proteinExistence type="predicted"/>
<evidence type="ECO:0000313" key="1">
    <source>
        <dbReference type="EMBL" id="CDS01518.1"/>
    </source>
</evidence>
<evidence type="ECO:0000313" key="2">
    <source>
        <dbReference type="Proteomes" id="UP000242770"/>
    </source>
</evidence>
<dbReference type="AlphaFoldDB" id="A0A0F7S1I0"/>
<sequence length="45" mass="5108">MGAAEYKSFAVFALSLLDLSKLSSSMRRDWIRRPVILPVRLQATL</sequence>
<reference evidence="2" key="1">
    <citation type="submission" date="2014-06" db="EMBL/GenBank/DDBJ databases">
        <authorList>
            <person name="Berkman P.J."/>
        </authorList>
    </citation>
    <scope>NUCLEOTIDE SEQUENCE [LARGE SCALE GENOMIC DNA]</scope>
</reference>
<dbReference type="Proteomes" id="UP000242770">
    <property type="component" value="Unassembled WGS sequence"/>
</dbReference>
<protein>
    <submittedName>
        <fullName evidence="1">Uncharacterized protein</fullName>
    </submittedName>
</protein>
<organism evidence="1 2">
    <name type="scientific">Sporisorium scitamineum</name>
    <dbReference type="NCBI Taxonomy" id="49012"/>
    <lineage>
        <taxon>Eukaryota</taxon>
        <taxon>Fungi</taxon>
        <taxon>Dikarya</taxon>
        <taxon>Basidiomycota</taxon>
        <taxon>Ustilaginomycotina</taxon>
        <taxon>Ustilaginomycetes</taxon>
        <taxon>Ustilaginales</taxon>
        <taxon>Ustilaginaceae</taxon>
        <taxon>Sporisorium</taxon>
    </lineage>
</organism>
<gene>
    <name evidence="1" type="primary">SSCI68340.1</name>
</gene>